<evidence type="ECO:0000256" key="2">
    <source>
        <dbReference type="SAM" id="MobiDB-lite"/>
    </source>
</evidence>
<dbReference type="InterPro" id="IPR036770">
    <property type="entry name" value="Ankyrin_rpt-contain_sf"/>
</dbReference>
<dbReference type="PANTHER" id="PTHR35391">
    <property type="entry name" value="C2H2-TYPE DOMAIN-CONTAINING PROTEIN-RELATED"/>
    <property type="match status" value="1"/>
</dbReference>
<dbReference type="Pfam" id="PF26082">
    <property type="entry name" value="zf-C2H2_AcuF"/>
    <property type="match status" value="1"/>
</dbReference>
<evidence type="ECO:0000256" key="1">
    <source>
        <dbReference type="PROSITE-ProRule" id="PRU00023"/>
    </source>
</evidence>
<dbReference type="EMBL" id="JAUKTV010000004">
    <property type="protein sequence ID" value="KAK0739600.1"/>
    <property type="molecule type" value="Genomic_DNA"/>
</dbReference>
<dbReference type="Pfam" id="PF00023">
    <property type="entry name" value="Ank"/>
    <property type="match status" value="1"/>
</dbReference>
<feature type="region of interest" description="Disordered" evidence="2">
    <location>
        <begin position="493"/>
        <end position="520"/>
    </location>
</feature>
<dbReference type="InterPro" id="IPR011990">
    <property type="entry name" value="TPR-like_helical_dom_sf"/>
</dbReference>
<feature type="region of interest" description="Disordered" evidence="2">
    <location>
        <begin position="691"/>
        <end position="742"/>
    </location>
</feature>
<dbReference type="SUPFAM" id="SSF48403">
    <property type="entry name" value="Ankyrin repeat"/>
    <property type="match status" value="1"/>
</dbReference>
<proteinExistence type="predicted"/>
<sequence length="1123" mass="126672">MRVFQAFDGLSDLKYPNNGAPQKHFTIEAQRFRLWAYSLGLQHQGHSSLDYRVRDAALVKTQLLRMLSTLHDHLENILSILRGDRPPFEQQAQDIDNQSSSDDESTRSSNQSSGGSISSDESSHELDFRQKGVAETIDALYSLAARIRNSRTRPERTTQELFRHIAAHEREQYIKERAEVEAVILVHRHKQYLVQTFQKSNQDTVSLIGIIEKYASGSHYLMKRIGMANVRRRQQFIYWKEHAARISRDPAHTVASTGSKQPTTSESLFQIGKTRAAHTHLTTPSVITRQEHSEATSATRLDEGRIRFDDDQSVFSYQSYASTTATPQSQVLLQWPPPPKDLLAGDYFTCPYCHVICPGRYLVEKAWKAHLIHDLRPYQCTYEVCQDPNRLYGSYQDWIDHENLHTKAWHCDYHLEPREFETQEDYIAHLQQLHPSASQELFTPELMAAAFRPSTRPLRMCPLCPTGFENVRKMHEHIKGHLERLAHHCLPAGPLDKDEDDGSRGSADSVRQVVRNNEGSQALSDTSLQWDDDMKVLESQDLGGYTATHNFGDICREFKQTHMERESWEAWLDTVAEGHQQIVRLLLEHGASASAWDDANGSVLELASNYGHREIVQLLLDYGADINTKPGRYGGALEAASKGGHRDIVQLLLEHGAEIDPKSTNYASFTQLMRAAAIDDKGDEDVIVTSAVSEDEQETGDLVEESSEPVSRDEEPSETRPSSGDFIIPVGKPADSQPSSSVQAEADNNQCFTCGIAFHRKTNMKNVTVTTVTVTSALSKVVVVAEPKQGPYTGTSGFIIQTTLGKTTFPVGSQVACDWPGREYRGRRDNLKRHKAIHLQQRQDIPSSSNIQQEKPLEALLTDIPHINDDEKDQDWDSPSDNYATQEDILSRDKMKKNEVITSGDNTTETSAPAGNNTHHENQGLDKYDLNRYLKQLEEQANDSDEIGMPKHKVAQTAEAIFELVQTYVQLDRSEEAVTALVQLRETMKQHFGELNLDVLASTSYLGLLYSRQGRWGEAVPLQEQFLQGWTQHVRENSFLAVSIMENLADIYDKLGRSDHAKALRGQIKEILEKGGGKHSVIPGLKGYIDRLDTICKYQRRLVGVDEVAEVLAEIREEEESRG</sequence>
<comment type="caution">
    <text evidence="4">The sequence shown here is derived from an EMBL/GenBank/DDBJ whole genome shotgun (WGS) entry which is preliminary data.</text>
</comment>
<feature type="compositionally biased region" description="Low complexity" evidence="2">
    <location>
        <begin position="107"/>
        <end position="120"/>
    </location>
</feature>
<feature type="repeat" description="ANK" evidence="1">
    <location>
        <begin position="599"/>
        <end position="631"/>
    </location>
</feature>
<accession>A0AA40BSK9</accession>
<dbReference type="PROSITE" id="PS50297">
    <property type="entry name" value="ANK_REP_REGION"/>
    <property type="match status" value="2"/>
</dbReference>
<organism evidence="4 5">
    <name type="scientific">Apiosordaria backusii</name>
    <dbReference type="NCBI Taxonomy" id="314023"/>
    <lineage>
        <taxon>Eukaryota</taxon>
        <taxon>Fungi</taxon>
        <taxon>Dikarya</taxon>
        <taxon>Ascomycota</taxon>
        <taxon>Pezizomycotina</taxon>
        <taxon>Sordariomycetes</taxon>
        <taxon>Sordariomycetidae</taxon>
        <taxon>Sordariales</taxon>
        <taxon>Lasiosphaeriaceae</taxon>
        <taxon>Apiosordaria</taxon>
    </lineage>
</organism>
<dbReference type="Gene3D" id="1.25.40.20">
    <property type="entry name" value="Ankyrin repeat-containing domain"/>
    <property type="match status" value="1"/>
</dbReference>
<dbReference type="PANTHER" id="PTHR35391:SF7">
    <property type="entry name" value="C2H2-TYPE DOMAIN-CONTAINING PROTEIN"/>
    <property type="match status" value="1"/>
</dbReference>
<keyword evidence="1" id="KW-0040">ANK repeat</keyword>
<gene>
    <name evidence="4" type="ORF">B0T21DRAFT_409940</name>
</gene>
<feature type="region of interest" description="Disordered" evidence="2">
    <location>
        <begin position="903"/>
        <end position="924"/>
    </location>
</feature>
<evidence type="ECO:0000313" key="5">
    <source>
        <dbReference type="Proteomes" id="UP001172159"/>
    </source>
</evidence>
<feature type="domain" description="C2H2-type" evidence="3">
    <location>
        <begin position="461"/>
        <end position="481"/>
    </location>
</feature>
<dbReference type="InterPro" id="IPR013087">
    <property type="entry name" value="Znf_C2H2_type"/>
</dbReference>
<feature type="region of interest" description="Disordered" evidence="2">
    <location>
        <begin position="865"/>
        <end position="891"/>
    </location>
</feature>
<dbReference type="PROSITE" id="PS50088">
    <property type="entry name" value="ANK_REPEAT"/>
    <property type="match status" value="2"/>
</dbReference>
<protein>
    <recommendedName>
        <fullName evidence="3">C2H2-type domain-containing protein</fullName>
    </recommendedName>
</protein>
<feature type="repeat" description="ANK" evidence="1">
    <location>
        <begin position="636"/>
        <end position="664"/>
    </location>
</feature>
<feature type="compositionally biased region" description="Polar residues" evidence="2">
    <location>
        <begin position="903"/>
        <end position="917"/>
    </location>
</feature>
<dbReference type="AlphaFoldDB" id="A0AA40BSK9"/>
<feature type="compositionally biased region" description="Acidic residues" evidence="2">
    <location>
        <begin position="693"/>
        <end position="707"/>
    </location>
</feature>
<dbReference type="SMART" id="SM00248">
    <property type="entry name" value="ANK"/>
    <property type="match status" value="3"/>
</dbReference>
<feature type="region of interest" description="Disordered" evidence="2">
    <location>
        <begin position="92"/>
        <end position="125"/>
    </location>
</feature>
<keyword evidence="5" id="KW-1185">Reference proteome</keyword>
<dbReference type="InterPro" id="IPR058925">
    <property type="entry name" value="zf-C2H2_AcuF"/>
</dbReference>
<reference evidence="4" key="1">
    <citation type="submission" date="2023-06" db="EMBL/GenBank/DDBJ databases">
        <title>Genome-scale phylogeny and comparative genomics of the fungal order Sordariales.</title>
        <authorList>
            <consortium name="Lawrence Berkeley National Laboratory"/>
            <person name="Hensen N."/>
            <person name="Bonometti L."/>
            <person name="Westerberg I."/>
            <person name="Brannstrom I.O."/>
            <person name="Guillou S."/>
            <person name="Cros-Aarteil S."/>
            <person name="Calhoun S."/>
            <person name="Haridas S."/>
            <person name="Kuo A."/>
            <person name="Mondo S."/>
            <person name="Pangilinan J."/>
            <person name="Riley R."/>
            <person name="Labutti K."/>
            <person name="Andreopoulos B."/>
            <person name="Lipzen A."/>
            <person name="Chen C."/>
            <person name="Yanf M."/>
            <person name="Daum C."/>
            <person name="Ng V."/>
            <person name="Clum A."/>
            <person name="Steindorff A."/>
            <person name="Ohm R."/>
            <person name="Martin F."/>
            <person name="Silar P."/>
            <person name="Natvig D."/>
            <person name="Lalanne C."/>
            <person name="Gautier V."/>
            <person name="Ament-Velasquez S.L."/>
            <person name="Kruys A."/>
            <person name="Hutchinson M.I."/>
            <person name="Powell A.J."/>
            <person name="Barry K."/>
            <person name="Miller A.N."/>
            <person name="Grigoriev I.V."/>
            <person name="Debuchy R."/>
            <person name="Gladieux P."/>
            <person name="Thoren M.H."/>
            <person name="Johannesson H."/>
        </authorList>
    </citation>
    <scope>NUCLEOTIDE SEQUENCE</scope>
    <source>
        <strain evidence="4">CBS 540.89</strain>
    </source>
</reference>
<evidence type="ECO:0000259" key="3">
    <source>
        <dbReference type="PROSITE" id="PS00028"/>
    </source>
</evidence>
<dbReference type="InterPro" id="IPR002110">
    <property type="entry name" value="Ankyrin_rpt"/>
</dbReference>
<dbReference type="PROSITE" id="PS00028">
    <property type="entry name" value="ZINC_FINGER_C2H2_1"/>
    <property type="match status" value="1"/>
</dbReference>
<dbReference type="SUPFAM" id="SSF48452">
    <property type="entry name" value="TPR-like"/>
    <property type="match status" value="1"/>
</dbReference>
<dbReference type="SMART" id="SM00355">
    <property type="entry name" value="ZnF_C2H2"/>
    <property type="match status" value="4"/>
</dbReference>
<name>A0AA40BSK9_9PEZI</name>
<evidence type="ECO:0000313" key="4">
    <source>
        <dbReference type="EMBL" id="KAK0739600.1"/>
    </source>
</evidence>
<dbReference type="Pfam" id="PF12796">
    <property type="entry name" value="Ank_2"/>
    <property type="match status" value="1"/>
</dbReference>
<dbReference type="Proteomes" id="UP001172159">
    <property type="component" value="Unassembled WGS sequence"/>
</dbReference>
<dbReference type="Gene3D" id="1.25.40.10">
    <property type="entry name" value="Tetratricopeptide repeat domain"/>
    <property type="match status" value="1"/>
</dbReference>